<feature type="non-terminal residue" evidence="9">
    <location>
        <position position="1"/>
    </location>
</feature>
<accession>A0A371FAV3</accession>
<evidence type="ECO:0000256" key="4">
    <source>
        <dbReference type="ARBA" id="ARBA00022722"/>
    </source>
</evidence>
<sequence>MCLVLNSSLENLPTAFEQMLEEFKDILPKVMPQGLLSIRGIEHQIDFKPSASLSNRPAYRVTQLLNKGLVRECKSPCAVPIILVPKKDDTWRMCMDCRSINSITVRYRHLIPRLNDFLDELYGACVFSKMDLRNGCHQIRMKEGDKWKTAFKTKLGHYEWLVMPFGLMNAPSTFMRLMNHVCRSLIGKCMIVYLDDIHVYSNCVDDHVMHRGLEGIKVEADK</sequence>
<dbReference type="GO" id="GO:0004519">
    <property type="term" value="F:endonuclease activity"/>
    <property type="evidence" value="ECO:0007669"/>
    <property type="project" value="UniProtKB-KW"/>
</dbReference>
<dbReference type="GO" id="GO:0006508">
    <property type="term" value="P:proteolysis"/>
    <property type="evidence" value="ECO:0007669"/>
    <property type="project" value="UniProtKB-KW"/>
</dbReference>
<dbReference type="PANTHER" id="PTHR24559">
    <property type="entry name" value="TRANSPOSON TY3-I GAG-POL POLYPROTEIN"/>
    <property type="match status" value="1"/>
</dbReference>
<organism evidence="9 10">
    <name type="scientific">Mucuna pruriens</name>
    <name type="common">Velvet bean</name>
    <name type="synonym">Dolichos pruriens</name>
    <dbReference type="NCBI Taxonomy" id="157652"/>
    <lineage>
        <taxon>Eukaryota</taxon>
        <taxon>Viridiplantae</taxon>
        <taxon>Streptophyta</taxon>
        <taxon>Embryophyta</taxon>
        <taxon>Tracheophyta</taxon>
        <taxon>Spermatophyta</taxon>
        <taxon>Magnoliopsida</taxon>
        <taxon>eudicotyledons</taxon>
        <taxon>Gunneridae</taxon>
        <taxon>Pentapetalae</taxon>
        <taxon>rosids</taxon>
        <taxon>fabids</taxon>
        <taxon>Fabales</taxon>
        <taxon>Fabaceae</taxon>
        <taxon>Papilionoideae</taxon>
        <taxon>50 kb inversion clade</taxon>
        <taxon>NPAAA clade</taxon>
        <taxon>indigoferoid/millettioid clade</taxon>
        <taxon>Phaseoleae</taxon>
        <taxon>Mucuna</taxon>
    </lineage>
</organism>
<dbReference type="InterPro" id="IPR043128">
    <property type="entry name" value="Rev_trsase/Diguanyl_cyclase"/>
</dbReference>
<keyword evidence="10" id="KW-1185">Reference proteome</keyword>
<dbReference type="AlphaFoldDB" id="A0A371FAV3"/>
<feature type="domain" description="Reverse transcriptase" evidence="8">
    <location>
        <begin position="84"/>
        <end position="208"/>
    </location>
</feature>
<dbReference type="FunFam" id="3.10.10.10:FF:000007">
    <property type="entry name" value="Retrovirus-related Pol polyprotein from transposon 17.6-like Protein"/>
    <property type="match status" value="1"/>
</dbReference>
<evidence type="ECO:0000313" key="10">
    <source>
        <dbReference type="Proteomes" id="UP000257109"/>
    </source>
</evidence>
<dbReference type="InterPro" id="IPR053134">
    <property type="entry name" value="RNA-dir_DNA_polymerase"/>
</dbReference>
<dbReference type="Gene3D" id="3.30.70.270">
    <property type="match status" value="1"/>
</dbReference>
<keyword evidence="3" id="KW-0548">Nucleotidyltransferase</keyword>
<evidence type="ECO:0000256" key="3">
    <source>
        <dbReference type="ARBA" id="ARBA00022695"/>
    </source>
</evidence>
<evidence type="ECO:0000313" key="9">
    <source>
        <dbReference type="EMBL" id="RDX75422.1"/>
    </source>
</evidence>
<keyword evidence="4" id="KW-0540">Nuclease</keyword>
<dbReference type="Gene3D" id="3.10.10.10">
    <property type="entry name" value="HIV Type 1 Reverse Transcriptase, subunit A, domain 1"/>
    <property type="match status" value="1"/>
</dbReference>
<evidence type="ECO:0000259" key="8">
    <source>
        <dbReference type="Pfam" id="PF00078"/>
    </source>
</evidence>
<dbReference type="Proteomes" id="UP000257109">
    <property type="component" value="Unassembled WGS sequence"/>
</dbReference>
<evidence type="ECO:0000256" key="2">
    <source>
        <dbReference type="ARBA" id="ARBA00022679"/>
    </source>
</evidence>
<keyword evidence="5" id="KW-0255">Endonuclease</keyword>
<keyword evidence="1" id="KW-0645">Protease</keyword>
<dbReference type="GO" id="GO:0008233">
    <property type="term" value="F:peptidase activity"/>
    <property type="evidence" value="ECO:0007669"/>
    <property type="project" value="UniProtKB-KW"/>
</dbReference>
<dbReference type="PANTHER" id="PTHR24559:SF437">
    <property type="entry name" value="RNA-DIRECTED DNA POLYMERASE HOMOLOG"/>
    <property type="match status" value="1"/>
</dbReference>
<dbReference type="GO" id="GO:0003964">
    <property type="term" value="F:RNA-directed DNA polymerase activity"/>
    <property type="evidence" value="ECO:0007669"/>
    <property type="project" value="UniProtKB-KW"/>
</dbReference>
<dbReference type="InterPro" id="IPR000477">
    <property type="entry name" value="RT_dom"/>
</dbReference>
<keyword evidence="6" id="KW-0378">Hydrolase</keyword>
<evidence type="ECO:0000256" key="6">
    <source>
        <dbReference type="ARBA" id="ARBA00022801"/>
    </source>
</evidence>
<protein>
    <recommendedName>
        <fullName evidence="8">Reverse transcriptase domain-containing protein</fullName>
    </recommendedName>
</protein>
<dbReference type="OrthoDB" id="532959at2759"/>
<dbReference type="InterPro" id="IPR043502">
    <property type="entry name" value="DNA/RNA_pol_sf"/>
</dbReference>
<keyword evidence="2" id="KW-0808">Transferase</keyword>
<evidence type="ECO:0000256" key="5">
    <source>
        <dbReference type="ARBA" id="ARBA00022759"/>
    </source>
</evidence>
<evidence type="ECO:0000256" key="1">
    <source>
        <dbReference type="ARBA" id="ARBA00022670"/>
    </source>
</evidence>
<feature type="non-terminal residue" evidence="9">
    <location>
        <position position="222"/>
    </location>
</feature>
<dbReference type="Pfam" id="PF00078">
    <property type="entry name" value="RVT_1"/>
    <property type="match status" value="1"/>
</dbReference>
<dbReference type="EMBL" id="QJKJ01009846">
    <property type="protein sequence ID" value="RDX75422.1"/>
    <property type="molecule type" value="Genomic_DNA"/>
</dbReference>
<evidence type="ECO:0000256" key="7">
    <source>
        <dbReference type="ARBA" id="ARBA00022918"/>
    </source>
</evidence>
<gene>
    <name evidence="9" type="ORF">CR513_44691</name>
</gene>
<proteinExistence type="predicted"/>
<dbReference type="CDD" id="cd01647">
    <property type="entry name" value="RT_LTR"/>
    <property type="match status" value="1"/>
</dbReference>
<name>A0A371FAV3_MUCPR</name>
<reference evidence="9" key="1">
    <citation type="submission" date="2018-05" db="EMBL/GenBank/DDBJ databases">
        <title>Draft genome of Mucuna pruriens seed.</title>
        <authorList>
            <person name="Nnadi N.E."/>
            <person name="Vos R."/>
            <person name="Hasami M.H."/>
            <person name="Devisetty U.K."/>
            <person name="Aguiy J.C."/>
        </authorList>
    </citation>
    <scope>NUCLEOTIDE SEQUENCE [LARGE SCALE GENOMIC DNA]</scope>
    <source>
        <strain evidence="9">JCA_2017</strain>
    </source>
</reference>
<comment type="caution">
    <text evidence="9">The sequence shown here is derived from an EMBL/GenBank/DDBJ whole genome shotgun (WGS) entry which is preliminary data.</text>
</comment>
<dbReference type="SUPFAM" id="SSF56672">
    <property type="entry name" value="DNA/RNA polymerases"/>
    <property type="match status" value="1"/>
</dbReference>
<keyword evidence="7" id="KW-0695">RNA-directed DNA polymerase</keyword>